<evidence type="ECO:0000256" key="5">
    <source>
        <dbReference type="ARBA" id="ARBA00022989"/>
    </source>
</evidence>
<proteinExistence type="predicted"/>
<dbReference type="GO" id="GO:0016760">
    <property type="term" value="F:cellulose synthase (UDP-forming) activity"/>
    <property type="evidence" value="ECO:0007669"/>
    <property type="project" value="UniProtKB-EC"/>
</dbReference>
<feature type="transmembrane region" description="Helical" evidence="7">
    <location>
        <begin position="21"/>
        <end position="38"/>
    </location>
</feature>
<evidence type="ECO:0000256" key="4">
    <source>
        <dbReference type="ARBA" id="ARBA00022692"/>
    </source>
</evidence>
<evidence type="ECO:0000256" key="6">
    <source>
        <dbReference type="ARBA" id="ARBA00023136"/>
    </source>
</evidence>
<dbReference type="EC" id="2.4.1.12" evidence="9"/>
<keyword evidence="5 7" id="KW-1133">Transmembrane helix</keyword>
<feature type="transmembrane region" description="Helical" evidence="7">
    <location>
        <begin position="50"/>
        <end position="71"/>
    </location>
</feature>
<accession>A0A7W7YMR9</accession>
<dbReference type="Pfam" id="PF00535">
    <property type="entry name" value="Glycos_transf_2"/>
    <property type="match status" value="1"/>
</dbReference>
<dbReference type="Pfam" id="PF03552">
    <property type="entry name" value="Cellulose_synt"/>
    <property type="match status" value="1"/>
</dbReference>
<reference evidence="9 10" key="1">
    <citation type="submission" date="2020-08" db="EMBL/GenBank/DDBJ databases">
        <title>Genomic Encyclopedia of Type Strains, Phase IV (KMG-IV): sequencing the most valuable type-strain genomes for metagenomic binning, comparative biology and taxonomic classification.</title>
        <authorList>
            <person name="Goeker M."/>
        </authorList>
    </citation>
    <scope>NUCLEOTIDE SEQUENCE [LARGE SCALE GENOMIC DNA]</scope>
    <source>
        <strain evidence="9 10">DSM 12251</strain>
    </source>
</reference>
<dbReference type="InterPro" id="IPR029044">
    <property type="entry name" value="Nucleotide-diphossugar_trans"/>
</dbReference>
<dbReference type="CDD" id="cd06421">
    <property type="entry name" value="CESA_CelA_like"/>
    <property type="match status" value="1"/>
</dbReference>
<dbReference type="InterPro" id="IPR050321">
    <property type="entry name" value="Glycosyltr_2/OpgH_subfam"/>
</dbReference>
<dbReference type="PANTHER" id="PTHR43867">
    <property type="entry name" value="CELLULOSE SYNTHASE CATALYTIC SUBUNIT A [UDP-FORMING]"/>
    <property type="match status" value="1"/>
</dbReference>
<keyword evidence="2 9" id="KW-0328">Glycosyltransferase</keyword>
<feature type="transmembrane region" description="Helical" evidence="7">
    <location>
        <begin position="470"/>
        <end position="489"/>
    </location>
</feature>
<dbReference type="SUPFAM" id="SSF53448">
    <property type="entry name" value="Nucleotide-diphospho-sugar transferases"/>
    <property type="match status" value="1"/>
</dbReference>
<evidence type="ECO:0000313" key="9">
    <source>
        <dbReference type="EMBL" id="MBB5039076.1"/>
    </source>
</evidence>
<evidence type="ECO:0000256" key="7">
    <source>
        <dbReference type="SAM" id="Phobius"/>
    </source>
</evidence>
<feature type="transmembrane region" description="Helical" evidence="7">
    <location>
        <begin position="344"/>
        <end position="362"/>
    </location>
</feature>
<protein>
    <submittedName>
        <fullName evidence="9">Cellulose synthase (UDP-forming)</fullName>
        <ecNumber evidence="9">2.4.1.12</ecNumber>
    </submittedName>
</protein>
<dbReference type="InterPro" id="IPR005150">
    <property type="entry name" value="Cellulose_synth"/>
</dbReference>
<dbReference type="PANTHER" id="PTHR43867:SF2">
    <property type="entry name" value="CELLULOSE SYNTHASE CATALYTIC SUBUNIT A [UDP-FORMING]"/>
    <property type="match status" value="1"/>
</dbReference>
<name>A0A7W7YMR9_9BACT</name>
<dbReference type="GO" id="GO:0030244">
    <property type="term" value="P:cellulose biosynthetic process"/>
    <property type="evidence" value="ECO:0007669"/>
    <property type="project" value="InterPro"/>
</dbReference>
<evidence type="ECO:0000256" key="2">
    <source>
        <dbReference type="ARBA" id="ARBA00022676"/>
    </source>
</evidence>
<comment type="subcellular location">
    <subcellularLocation>
        <location evidence="1">Endomembrane system</location>
        <topology evidence="1">Multi-pass membrane protein</topology>
    </subcellularLocation>
</comment>
<sequence>MFSHSREVVTYLSQKRLRVRLAGAAYALVALPYLVWRFTVFNENALVMSWIFYLAEFYGIVLGLTLIYSAWQQRERVIPKITRPFTVDVMVPVYTEPAEMIDLTVLGAKEIAYPHETWLLDDGRRPEIEAIAKKYGVHYVTRADNRGAKAGNLNNAMKLSRGEVIAVFDSDHIAQREALEKLLPFLEDEKVGLVQAPQCYYNEDSFLYRENYVGGGRWHEQAFFMDVMQRSHDTYDACTGIGTGVLYRRSALDLIGGFPEQTITEDIHTSLLMHKNGLKTAYVNEPVAWGVAASDVSEFSKTRRRWAHGNLHVFFVENILFCRGLPWRKRLAYLMMGLHMQEGWQQLAFLLLPAYSMIFYVTPFDPSLFNTLIIMGLPPLMVLLLMVTGAGYLPFLPTQIFTTGKLFPQLIATRGLVGKSLGWQVSLKNVLGRVSFSMLAPHFVILTIGSLALVYALLRVTGWIPMLTPPVGGQIILSFACFWVVFNLWRSWRWIRDTIGLTLRTHREYQFEAKLPVLDEDNHWLGVTERLSTTEAEVTWIKEGAQCVGQRLRLVSPGYVIAVTVHKAHSGGGMTFECEDEDGLDRLRRGLYSVDWHRKLRLAQWASEAYRQGLGGLWQAVLLCHGVERVWAMLLPGREPQSATLLVTTLLQMGQEIEIQVLNSGEINTQRWTIREEIRPEFLMPRGLNDQNFAFLKIDR</sequence>
<keyword evidence="3 9" id="KW-0808">Transferase</keyword>
<keyword evidence="6 7" id="KW-0472">Membrane</keyword>
<evidence type="ECO:0000313" key="10">
    <source>
        <dbReference type="Proteomes" id="UP000534294"/>
    </source>
</evidence>
<evidence type="ECO:0000259" key="8">
    <source>
        <dbReference type="Pfam" id="PF00535"/>
    </source>
</evidence>
<keyword evidence="10" id="KW-1185">Reference proteome</keyword>
<dbReference type="RefSeq" id="WP_184210466.1">
    <property type="nucleotide sequence ID" value="NZ_JACHIF010000007.1"/>
</dbReference>
<dbReference type="AlphaFoldDB" id="A0A7W7YMR9"/>
<evidence type="ECO:0000256" key="1">
    <source>
        <dbReference type="ARBA" id="ARBA00004127"/>
    </source>
</evidence>
<dbReference type="Gene3D" id="3.90.550.10">
    <property type="entry name" value="Spore Coat Polysaccharide Biosynthesis Protein SpsA, Chain A"/>
    <property type="match status" value="1"/>
</dbReference>
<dbReference type="GO" id="GO:0005886">
    <property type="term" value="C:plasma membrane"/>
    <property type="evidence" value="ECO:0007669"/>
    <property type="project" value="TreeGrafter"/>
</dbReference>
<feature type="transmembrane region" description="Helical" evidence="7">
    <location>
        <begin position="368"/>
        <end position="395"/>
    </location>
</feature>
<feature type="domain" description="Glycosyltransferase 2-like" evidence="8">
    <location>
        <begin position="89"/>
        <end position="253"/>
    </location>
</feature>
<organism evidence="9 10">
    <name type="scientific">Prosthecobacter dejongeii</name>
    <dbReference type="NCBI Taxonomy" id="48465"/>
    <lineage>
        <taxon>Bacteria</taxon>
        <taxon>Pseudomonadati</taxon>
        <taxon>Verrucomicrobiota</taxon>
        <taxon>Verrucomicrobiia</taxon>
        <taxon>Verrucomicrobiales</taxon>
        <taxon>Verrucomicrobiaceae</taxon>
        <taxon>Prosthecobacter</taxon>
    </lineage>
</organism>
<feature type="transmembrane region" description="Helical" evidence="7">
    <location>
        <begin position="436"/>
        <end position="458"/>
    </location>
</feature>
<keyword evidence="4 7" id="KW-0812">Transmembrane</keyword>
<dbReference type="GO" id="GO:0012505">
    <property type="term" value="C:endomembrane system"/>
    <property type="evidence" value="ECO:0007669"/>
    <property type="project" value="UniProtKB-SubCell"/>
</dbReference>
<dbReference type="InterPro" id="IPR001173">
    <property type="entry name" value="Glyco_trans_2-like"/>
</dbReference>
<dbReference type="Proteomes" id="UP000534294">
    <property type="component" value="Unassembled WGS sequence"/>
</dbReference>
<evidence type="ECO:0000256" key="3">
    <source>
        <dbReference type="ARBA" id="ARBA00022679"/>
    </source>
</evidence>
<gene>
    <name evidence="9" type="ORF">HNQ64_003345</name>
</gene>
<dbReference type="EMBL" id="JACHIF010000007">
    <property type="protein sequence ID" value="MBB5039076.1"/>
    <property type="molecule type" value="Genomic_DNA"/>
</dbReference>
<comment type="caution">
    <text evidence="9">The sequence shown here is derived from an EMBL/GenBank/DDBJ whole genome shotgun (WGS) entry which is preliminary data.</text>
</comment>